<gene>
    <name evidence="6" type="ORF">JYU34_018027</name>
</gene>
<reference evidence="6 7" key="1">
    <citation type="submission" date="2021-06" db="EMBL/GenBank/DDBJ databases">
        <title>A haploid diamondback moth (Plutella xylostella L.) genome assembly resolves 31 chromosomes and identifies a diamide resistance mutation.</title>
        <authorList>
            <person name="Ward C.M."/>
            <person name="Perry K.D."/>
            <person name="Baker G."/>
            <person name="Powis K."/>
            <person name="Heckel D.G."/>
            <person name="Baxter S.W."/>
        </authorList>
    </citation>
    <scope>NUCLEOTIDE SEQUENCE [LARGE SCALE GENOMIC DNA]</scope>
    <source>
        <strain evidence="6 7">LV</strain>
        <tissue evidence="6">Single pupa</tissue>
    </source>
</reference>
<feature type="domain" description="Protein kinase" evidence="5">
    <location>
        <begin position="43"/>
        <end position="342"/>
    </location>
</feature>
<dbReference type="SUPFAM" id="SSF56112">
    <property type="entry name" value="Protein kinase-like (PK-like)"/>
    <property type="match status" value="1"/>
</dbReference>
<evidence type="ECO:0000256" key="2">
    <source>
        <dbReference type="ARBA" id="ARBA00022741"/>
    </source>
</evidence>
<dbReference type="Proteomes" id="UP000823941">
    <property type="component" value="Chromosome 24"/>
</dbReference>
<keyword evidence="7" id="KW-1185">Reference proteome</keyword>
<proteinExistence type="predicted"/>
<dbReference type="InterPro" id="IPR051681">
    <property type="entry name" value="Ser/Thr_Kinases-Pseudokinases"/>
</dbReference>
<keyword evidence="1" id="KW-0808">Transferase</keyword>
<evidence type="ECO:0000313" key="6">
    <source>
        <dbReference type="EMBL" id="KAG7298404.1"/>
    </source>
</evidence>
<dbReference type="Pfam" id="PF00069">
    <property type="entry name" value="Pkinase"/>
    <property type="match status" value="1"/>
</dbReference>
<evidence type="ECO:0000259" key="5">
    <source>
        <dbReference type="PROSITE" id="PS50011"/>
    </source>
</evidence>
<evidence type="ECO:0000256" key="1">
    <source>
        <dbReference type="ARBA" id="ARBA00022679"/>
    </source>
</evidence>
<dbReference type="PANTHER" id="PTHR44329">
    <property type="entry name" value="SERINE/THREONINE-PROTEIN KINASE TNNI3K-RELATED"/>
    <property type="match status" value="1"/>
</dbReference>
<evidence type="ECO:0000313" key="7">
    <source>
        <dbReference type="Proteomes" id="UP000823941"/>
    </source>
</evidence>
<sequence>MLAACTGLTLTCGTHGNVRLSDVAPDTLFLDVEESMRARWDDITVGGVAGRGAFGTVYRGKWRGQAVAVKALQPIPGSKQGGKHMQAAASRWERDPASGACRAYCALRQELGVLRALRHAGVVPLRAVCAAPLALLTPLAPMGALDGVLLQYRSVGSRVGARAGRRLVLHVARAIEYLHASRTVYRDLKSENVLVWAMPTPQEAAAAELSPNPVNVHIKLGDYGISRIAPPSGTKGFGGTEGFMAPEIMRYNGEEEYNEKVDCFSFGMLLYEVLTLRQPFEGHEAVKEAVLDGARPALNARDLQSPISFLALMRQCWSGRPSARPSAAALVSVAAAPEMPALQDAAATRASQGWLAFGDTGWEAWGAGDAGRVHTVTATHAHFDTQYTVTMSLETIHPSSGDTGWEAWGAGDAGRVHTVTATHAHFDTQYTVTMPLDNDKPVSVASMCRVGSKVWIGDSSGRLSVYSSSTCTLQWTVRVQDLVGGSPAAVSALAPLLQLSRVAVALECGRASPCTLQWTVRVQDLVGGSPAAVSALAPLPQLSRVAVALECGRLFLVTSSQPQVEGSFVVTELGAATELTCLAAVASPTGYEVFAGGSGLDCYSVRAGGVSAAASLPAPGRVTSLAAAPTAPTVLFVSEPACVVYGWCLRRGTIASRLDCSKLAPCSESLQSIALDDTMSELSHTVRYNIIYVHKYFDCSN</sequence>
<dbReference type="Gene3D" id="1.10.510.10">
    <property type="entry name" value="Transferase(Phosphotransferase) domain 1"/>
    <property type="match status" value="1"/>
</dbReference>
<name>A0ABQ7PZU0_PLUXY</name>
<keyword evidence="4" id="KW-0067">ATP-binding</keyword>
<dbReference type="SUPFAM" id="SSF50978">
    <property type="entry name" value="WD40 repeat-like"/>
    <property type="match status" value="1"/>
</dbReference>
<dbReference type="PANTHER" id="PTHR44329:SF288">
    <property type="entry name" value="MITOGEN-ACTIVATED PROTEIN KINASE KINASE KINASE 20"/>
    <property type="match status" value="1"/>
</dbReference>
<dbReference type="InterPro" id="IPR036322">
    <property type="entry name" value="WD40_repeat_dom_sf"/>
</dbReference>
<protein>
    <recommendedName>
        <fullName evidence="5">Protein kinase domain-containing protein</fullName>
    </recommendedName>
</protein>
<dbReference type="SMART" id="SM00220">
    <property type="entry name" value="S_TKc"/>
    <property type="match status" value="1"/>
</dbReference>
<evidence type="ECO:0000256" key="3">
    <source>
        <dbReference type="ARBA" id="ARBA00022777"/>
    </source>
</evidence>
<evidence type="ECO:0000256" key="4">
    <source>
        <dbReference type="ARBA" id="ARBA00022840"/>
    </source>
</evidence>
<dbReference type="Gene3D" id="3.30.200.20">
    <property type="entry name" value="Phosphorylase Kinase, domain 1"/>
    <property type="match status" value="1"/>
</dbReference>
<dbReference type="EMBL" id="JAHIBW010000024">
    <property type="protein sequence ID" value="KAG7298404.1"/>
    <property type="molecule type" value="Genomic_DNA"/>
</dbReference>
<dbReference type="InterPro" id="IPR011009">
    <property type="entry name" value="Kinase-like_dom_sf"/>
</dbReference>
<keyword evidence="3" id="KW-0418">Kinase</keyword>
<dbReference type="PROSITE" id="PS50011">
    <property type="entry name" value="PROTEIN_KINASE_DOM"/>
    <property type="match status" value="1"/>
</dbReference>
<keyword evidence="2" id="KW-0547">Nucleotide-binding</keyword>
<comment type="caution">
    <text evidence="6">The sequence shown here is derived from an EMBL/GenBank/DDBJ whole genome shotgun (WGS) entry which is preliminary data.</text>
</comment>
<dbReference type="InterPro" id="IPR000719">
    <property type="entry name" value="Prot_kinase_dom"/>
</dbReference>
<accession>A0ABQ7PZU0</accession>
<organism evidence="6 7">
    <name type="scientific">Plutella xylostella</name>
    <name type="common">Diamondback moth</name>
    <name type="synonym">Plutella maculipennis</name>
    <dbReference type="NCBI Taxonomy" id="51655"/>
    <lineage>
        <taxon>Eukaryota</taxon>
        <taxon>Metazoa</taxon>
        <taxon>Ecdysozoa</taxon>
        <taxon>Arthropoda</taxon>
        <taxon>Hexapoda</taxon>
        <taxon>Insecta</taxon>
        <taxon>Pterygota</taxon>
        <taxon>Neoptera</taxon>
        <taxon>Endopterygota</taxon>
        <taxon>Lepidoptera</taxon>
        <taxon>Glossata</taxon>
        <taxon>Ditrysia</taxon>
        <taxon>Yponomeutoidea</taxon>
        <taxon>Plutellidae</taxon>
        <taxon>Plutella</taxon>
    </lineage>
</organism>